<dbReference type="Proteomes" id="UP000321599">
    <property type="component" value="Unassembled WGS sequence"/>
</dbReference>
<evidence type="ECO:0000313" key="2">
    <source>
        <dbReference type="Proteomes" id="UP000321599"/>
    </source>
</evidence>
<name>A0ABY3G8V2_9BACT</name>
<comment type="caution">
    <text evidence="1">The sequence shown here is derived from an EMBL/GenBank/DDBJ whole genome shotgun (WGS) entry which is preliminary data.</text>
</comment>
<organism evidence="1 2">
    <name type="scientific">Campylobacter lanienae</name>
    <dbReference type="NCBI Taxonomy" id="75658"/>
    <lineage>
        <taxon>Bacteria</taxon>
        <taxon>Pseudomonadati</taxon>
        <taxon>Campylobacterota</taxon>
        <taxon>Epsilonproteobacteria</taxon>
        <taxon>Campylobacterales</taxon>
        <taxon>Campylobacteraceae</taxon>
        <taxon>Campylobacter</taxon>
    </lineage>
</organism>
<dbReference type="PROSITE" id="PS51257">
    <property type="entry name" value="PROKAR_LIPOPROTEIN"/>
    <property type="match status" value="1"/>
</dbReference>
<sequence>MNKVIKYSLIGLVGASFMAGCSGSDPYVDKISSIVSKIDNEKGFEKGVNIVTKEEAISVIDFCGNQKDEDLKKKYSPDSETGKKIQELDQWCFVIYSNYRNAWVKKYDINIDSIIKR</sequence>
<evidence type="ECO:0000313" key="1">
    <source>
        <dbReference type="EMBL" id="TWO29144.1"/>
    </source>
</evidence>
<proteinExistence type="predicted"/>
<accession>A0ABY3G8V2</accession>
<dbReference type="EMBL" id="VOAV01000018">
    <property type="protein sequence ID" value="TWO29144.1"/>
    <property type="molecule type" value="Genomic_DNA"/>
</dbReference>
<dbReference type="RefSeq" id="WP_096028548.1">
    <property type="nucleotide sequence ID" value="NZ_MJBG01000010.1"/>
</dbReference>
<protein>
    <recommendedName>
        <fullName evidence="3">Lipoprotein</fullName>
    </recommendedName>
</protein>
<reference evidence="1 2" key="1">
    <citation type="submission" date="2019-07" db="EMBL/GenBank/DDBJ databases">
        <title>Rapid identification of Enteric Bacteria from Whole Genome Sequences (WGS) using Average Nucleotide Identity (ANI).</title>
        <authorList>
            <person name="Lane C."/>
        </authorList>
    </citation>
    <scope>NUCLEOTIDE SEQUENCE [LARGE SCALE GENOMIC DNA]</scope>
    <source>
        <strain evidence="1 2">2013D-9588</strain>
    </source>
</reference>
<evidence type="ECO:0008006" key="3">
    <source>
        <dbReference type="Google" id="ProtNLM"/>
    </source>
</evidence>
<keyword evidence="2" id="KW-1185">Reference proteome</keyword>
<gene>
    <name evidence="1" type="ORF">XK09_04030</name>
</gene>